<dbReference type="EMBL" id="MU006311">
    <property type="protein sequence ID" value="KAF2849432.1"/>
    <property type="molecule type" value="Genomic_DNA"/>
</dbReference>
<dbReference type="PANTHER" id="PTHR37535">
    <property type="entry name" value="FLUG DOMAIN PROTEIN"/>
    <property type="match status" value="1"/>
</dbReference>
<dbReference type="OrthoDB" id="5396328at2759"/>
<dbReference type="Pfam" id="PF11917">
    <property type="entry name" value="DUF3435"/>
    <property type="match status" value="1"/>
</dbReference>
<reference evidence="1" key="1">
    <citation type="submission" date="2020-01" db="EMBL/GenBank/DDBJ databases">
        <authorList>
            <consortium name="DOE Joint Genome Institute"/>
            <person name="Haridas S."/>
            <person name="Albert R."/>
            <person name="Binder M."/>
            <person name="Bloem J."/>
            <person name="Labutti K."/>
            <person name="Salamov A."/>
            <person name="Andreopoulos B."/>
            <person name="Baker S.E."/>
            <person name="Barry K."/>
            <person name="Bills G."/>
            <person name="Bluhm B.H."/>
            <person name="Cannon C."/>
            <person name="Castanera R."/>
            <person name="Culley D.E."/>
            <person name="Daum C."/>
            <person name="Ezra D."/>
            <person name="Gonzalez J.B."/>
            <person name="Henrissat B."/>
            <person name="Kuo A."/>
            <person name="Liang C."/>
            <person name="Lipzen A."/>
            <person name="Lutzoni F."/>
            <person name="Magnuson J."/>
            <person name="Mondo S."/>
            <person name="Nolan M."/>
            <person name="Ohm R."/>
            <person name="Pangilinan J."/>
            <person name="Park H.-J."/>
            <person name="Ramirez L."/>
            <person name="Alfaro M."/>
            <person name="Sun H."/>
            <person name="Tritt A."/>
            <person name="Yoshinaga Y."/>
            <person name="Zwiers L.-H."/>
            <person name="Turgeon B.G."/>
            <person name="Goodwin S.B."/>
            <person name="Spatafora J.W."/>
            <person name="Crous P.W."/>
            <person name="Grigoriev I.V."/>
        </authorList>
    </citation>
    <scope>NUCLEOTIDE SEQUENCE</scope>
    <source>
        <strain evidence="1">IPT5</strain>
    </source>
</reference>
<name>A0A6A7B220_9PLEO</name>
<protein>
    <submittedName>
        <fullName evidence="1">Uncharacterized protein</fullName>
    </submittedName>
</protein>
<dbReference type="Proteomes" id="UP000799423">
    <property type="component" value="Unassembled WGS sequence"/>
</dbReference>
<sequence>MNATTSLKPFDPASIPSRLAYGFQPLKPRTLGRDLRDLFTFIWTQDTETFDHPRYRLQTALAIQLVYYLGLHPTVALSEGFYYQDTRLLLKKHNNTVRVLLLICLEGREKFPKTEKHWRGGTMILTDLPRDRHICPVTLFLALAIVDGAIEGINCSDDFSTLAGQDWSGCITLPFNSTVSHLSIFRRTGSKSKTISSCAMKPSAVYKMMQAQMIRAGHENTLSNMVHDVKKSSRRFTQHAWQSEKPLVIGRGQAEDVSELLGQIVEIHSTTPIVSYDSVTPRPLKVIPELVKIQLRYDSSRRDIISCLYGMRSMYGQVIDMLWCFVNAAVSVAPEPFYKDALPDANDLP</sequence>
<dbReference type="AlphaFoldDB" id="A0A6A7B220"/>
<organism evidence="1 2">
    <name type="scientific">Plenodomus tracheiphilus IPT5</name>
    <dbReference type="NCBI Taxonomy" id="1408161"/>
    <lineage>
        <taxon>Eukaryota</taxon>
        <taxon>Fungi</taxon>
        <taxon>Dikarya</taxon>
        <taxon>Ascomycota</taxon>
        <taxon>Pezizomycotina</taxon>
        <taxon>Dothideomycetes</taxon>
        <taxon>Pleosporomycetidae</taxon>
        <taxon>Pleosporales</taxon>
        <taxon>Pleosporineae</taxon>
        <taxon>Leptosphaeriaceae</taxon>
        <taxon>Plenodomus</taxon>
    </lineage>
</organism>
<dbReference type="PANTHER" id="PTHR37535:SF3">
    <property type="entry name" value="FLUG DOMAIN-CONTAINING PROTEIN"/>
    <property type="match status" value="1"/>
</dbReference>
<accession>A0A6A7B220</accession>
<gene>
    <name evidence="1" type="ORF">T440DRAFT_519030</name>
</gene>
<proteinExistence type="predicted"/>
<keyword evidence="2" id="KW-1185">Reference proteome</keyword>
<evidence type="ECO:0000313" key="2">
    <source>
        <dbReference type="Proteomes" id="UP000799423"/>
    </source>
</evidence>
<dbReference type="InterPro" id="IPR021842">
    <property type="entry name" value="DUF3435"/>
</dbReference>
<evidence type="ECO:0000313" key="1">
    <source>
        <dbReference type="EMBL" id="KAF2849432.1"/>
    </source>
</evidence>